<organism evidence="1 2">
    <name type="scientific">Austropuccinia psidii MF-1</name>
    <dbReference type="NCBI Taxonomy" id="1389203"/>
    <lineage>
        <taxon>Eukaryota</taxon>
        <taxon>Fungi</taxon>
        <taxon>Dikarya</taxon>
        <taxon>Basidiomycota</taxon>
        <taxon>Pucciniomycotina</taxon>
        <taxon>Pucciniomycetes</taxon>
        <taxon>Pucciniales</taxon>
        <taxon>Sphaerophragmiaceae</taxon>
        <taxon>Austropuccinia</taxon>
    </lineage>
</organism>
<evidence type="ECO:0000313" key="2">
    <source>
        <dbReference type="Proteomes" id="UP000765509"/>
    </source>
</evidence>
<reference evidence="1" key="1">
    <citation type="submission" date="2021-03" db="EMBL/GenBank/DDBJ databases">
        <title>Draft genome sequence of rust myrtle Austropuccinia psidii MF-1, a brazilian biotype.</title>
        <authorList>
            <person name="Quecine M.C."/>
            <person name="Pachon D.M.R."/>
            <person name="Bonatelli M.L."/>
            <person name="Correr F.H."/>
            <person name="Franceschini L.M."/>
            <person name="Leite T.F."/>
            <person name="Margarido G.R.A."/>
            <person name="Almeida C.A."/>
            <person name="Ferrarezi J.A."/>
            <person name="Labate C.A."/>
        </authorList>
    </citation>
    <scope>NUCLEOTIDE SEQUENCE</scope>
    <source>
        <strain evidence="1">MF-1</strain>
    </source>
</reference>
<sequence>MSPVHLRDLGFQSHQQEDIEGLCRIRRPGRAHLGHSEDWKDMDQVLQLHQLLKHLFKWSMDKKSFNLASHWAERGAILKKICLKEIDFRGLMGESSHYQSYRRTTDPDRIYSDSFSLTRSRPNQLSSGFKAFRNQHISGQEPPLFTIPGSFQEKTRTQGQNHDLFQPKAERFRPNYPESVRFCEISAQGPEVVVPNSRISSTINRSIIHTQIEHNVVTPESSLNSDALWLQISQFSEQTQKQLAELEESYERMKTLTACMDKIVKTVQEGYAQLSKYSEETNKRLNIVFEEQQNSKRDRNFLDQDINKLFNVYHIVKPQPQGHVMDNPYHQEDIKLDSIVVNNTRSQSQYQDGDNMSYSEKKALKQLPEASSGPKMCGKGEYDHMELTDYIDGLFIDVPSIPDYWITCRLNSAFKVHASIGTKK</sequence>
<dbReference type="Proteomes" id="UP000765509">
    <property type="component" value="Unassembled WGS sequence"/>
</dbReference>
<dbReference type="EMBL" id="AVOT02002311">
    <property type="protein sequence ID" value="MBW0469917.1"/>
    <property type="molecule type" value="Genomic_DNA"/>
</dbReference>
<protein>
    <submittedName>
        <fullName evidence="1">Uncharacterized protein</fullName>
    </submittedName>
</protein>
<keyword evidence="2" id="KW-1185">Reference proteome</keyword>
<evidence type="ECO:0000313" key="1">
    <source>
        <dbReference type="EMBL" id="MBW0469917.1"/>
    </source>
</evidence>
<name>A0A9Q3GKH3_9BASI</name>
<comment type="caution">
    <text evidence="1">The sequence shown here is derived from an EMBL/GenBank/DDBJ whole genome shotgun (WGS) entry which is preliminary data.</text>
</comment>
<proteinExistence type="predicted"/>
<gene>
    <name evidence="1" type="ORF">O181_009632</name>
</gene>
<dbReference type="AlphaFoldDB" id="A0A9Q3GKH3"/>
<accession>A0A9Q3GKH3</accession>